<sequence length="44" mass="4749">MGCQKSATWPDLRLGCYGCVLVDQTAEDWSAAYRGAARLCGLLV</sequence>
<evidence type="ECO:0000313" key="1">
    <source>
        <dbReference type="EMBL" id="CCH29359.1"/>
    </source>
</evidence>
<dbReference type="KEGG" id="sesp:BN6_20370"/>
<dbReference type="EMBL" id="HE804045">
    <property type="protein sequence ID" value="CCH29359.1"/>
    <property type="molecule type" value="Genomic_DNA"/>
</dbReference>
<dbReference type="AlphaFoldDB" id="K0JX66"/>
<dbReference type="STRING" id="1179773.BN6_20370"/>
<dbReference type="HOGENOM" id="CLU_3221675_0_0_11"/>
<keyword evidence="2" id="KW-1185">Reference proteome</keyword>
<name>K0JX66_SACES</name>
<organism evidence="1 2">
    <name type="scientific">Saccharothrix espanaensis (strain ATCC 51144 / DSM 44229 / JCM 9112 / NBRC 15066 / NRRL 15764)</name>
    <dbReference type="NCBI Taxonomy" id="1179773"/>
    <lineage>
        <taxon>Bacteria</taxon>
        <taxon>Bacillati</taxon>
        <taxon>Actinomycetota</taxon>
        <taxon>Actinomycetes</taxon>
        <taxon>Pseudonocardiales</taxon>
        <taxon>Pseudonocardiaceae</taxon>
        <taxon>Saccharothrix</taxon>
    </lineage>
</organism>
<protein>
    <submittedName>
        <fullName evidence="1">Uncharacterized protein</fullName>
    </submittedName>
</protein>
<reference evidence="1 2" key="1">
    <citation type="journal article" date="2012" name="BMC Genomics">
        <title>Complete genome sequence of Saccharothrix espanaensis DSM 44229T and comparison to the other completely sequenced Pseudonocardiaceae.</title>
        <authorList>
            <person name="Strobel T."/>
            <person name="Al-Dilaimi A."/>
            <person name="Blom J."/>
            <person name="Gessner A."/>
            <person name="Kalinowski J."/>
            <person name="Luzhetska M."/>
            <person name="Puhler A."/>
            <person name="Szczepanowski R."/>
            <person name="Bechthold A."/>
            <person name="Ruckert C."/>
        </authorList>
    </citation>
    <scope>NUCLEOTIDE SEQUENCE [LARGE SCALE GENOMIC DNA]</scope>
    <source>
        <strain evidence="2">ATCC 51144 / DSM 44229 / JCM 9112 / NBRC 15066 / NRRL 15764</strain>
    </source>
</reference>
<evidence type="ECO:0000313" key="2">
    <source>
        <dbReference type="Proteomes" id="UP000006281"/>
    </source>
</evidence>
<proteinExistence type="predicted"/>
<dbReference type="Proteomes" id="UP000006281">
    <property type="component" value="Chromosome"/>
</dbReference>
<accession>K0JX66</accession>
<gene>
    <name evidence="1" type="ordered locus">BN6_20370</name>
</gene>